<protein>
    <submittedName>
        <fullName evidence="2">Uncharacterized protein</fullName>
    </submittedName>
</protein>
<name>A0A934W9K4_9BURK</name>
<gene>
    <name evidence="2" type="ORF">JJB74_26750</name>
</gene>
<proteinExistence type="predicted"/>
<evidence type="ECO:0000313" key="3">
    <source>
        <dbReference type="Proteomes" id="UP000622890"/>
    </source>
</evidence>
<organism evidence="2 3">
    <name type="scientific">Noviherbaspirillum pedocola</name>
    <dbReference type="NCBI Taxonomy" id="2801341"/>
    <lineage>
        <taxon>Bacteria</taxon>
        <taxon>Pseudomonadati</taxon>
        <taxon>Pseudomonadota</taxon>
        <taxon>Betaproteobacteria</taxon>
        <taxon>Burkholderiales</taxon>
        <taxon>Oxalobacteraceae</taxon>
        <taxon>Noviherbaspirillum</taxon>
    </lineage>
</organism>
<reference evidence="2" key="1">
    <citation type="submission" date="2021-01" db="EMBL/GenBank/DDBJ databases">
        <title>Genome sequence of strain Noviherbaspirillum sp. DKR-6.</title>
        <authorList>
            <person name="Chaudhary D.K."/>
        </authorList>
    </citation>
    <scope>NUCLEOTIDE SEQUENCE</scope>
    <source>
        <strain evidence="2">DKR-6</strain>
    </source>
</reference>
<evidence type="ECO:0000256" key="1">
    <source>
        <dbReference type="SAM" id="MobiDB-lite"/>
    </source>
</evidence>
<dbReference type="EMBL" id="JAEPBG010000018">
    <property type="protein sequence ID" value="MBK4738238.1"/>
    <property type="molecule type" value="Genomic_DNA"/>
</dbReference>
<dbReference type="Proteomes" id="UP000622890">
    <property type="component" value="Unassembled WGS sequence"/>
</dbReference>
<dbReference type="RefSeq" id="WP_200597274.1">
    <property type="nucleotide sequence ID" value="NZ_JAEPBG010000018.1"/>
</dbReference>
<sequence>MRIAAMPERQPLRQPTGTGNWSWSKSELASLLEQSLIRADIKLCAGESPDTTLRLLETQLCLAQLAPLQQQ</sequence>
<dbReference type="AlphaFoldDB" id="A0A934W9K4"/>
<accession>A0A934W9K4</accession>
<feature type="compositionally biased region" description="Polar residues" evidence="1">
    <location>
        <begin position="13"/>
        <end position="22"/>
    </location>
</feature>
<comment type="caution">
    <text evidence="2">The sequence shown here is derived from an EMBL/GenBank/DDBJ whole genome shotgun (WGS) entry which is preliminary data.</text>
</comment>
<evidence type="ECO:0000313" key="2">
    <source>
        <dbReference type="EMBL" id="MBK4738238.1"/>
    </source>
</evidence>
<feature type="region of interest" description="Disordered" evidence="1">
    <location>
        <begin position="1"/>
        <end position="22"/>
    </location>
</feature>
<keyword evidence="3" id="KW-1185">Reference proteome</keyword>